<reference evidence="2 3" key="1">
    <citation type="submission" date="2021-02" db="EMBL/GenBank/DDBJ databases">
        <authorList>
            <person name="Han P."/>
        </authorList>
    </citation>
    <scope>NUCLEOTIDE SEQUENCE [LARGE SCALE GENOMIC DNA]</scope>
    <source>
        <strain evidence="2">Candidatus Nitrospira sp. ZN2</strain>
    </source>
</reference>
<feature type="transmembrane region" description="Helical" evidence="1">
    <location>
        <begin position="39"/>
        <end position="58"/>
    </location>
</feature>
<dbReference type="Proteomes" id="UP000675880">
    <property type="component" value="Unassembled WGS sequence"/>
</dbReference>
<keyword evidence="3" id="KW-1185">Reference proteome</keyword>
<comment type="caution">
    <text evidence="2">The sequence shown here is derived from an EMBL/GenBank/DDBJ whole genome shotgun (WGS) entry which is preliminary data.</text>
</comment>
<evidence type="ECO:0000313" key="2">
    <source>
        <dbReference type="EMBL" id="CAE6780729.1"/>
    </source>
</evidence>
<dbReference type="EMBL" id="CAJNBJ010000017">
    <property type="protein sequence ID" value="CAE6780729.1"/>
    <property type="molecule type" value="Genomic_DNA"/>
</dbReference>
<name>A0ABM8S008_9BACT</name>
<keyword evidence="1" id="KW-1133">Transmembrane helix</keyword>
<evidence type="ECO:0000313" key="3">
    <source>
        <dbReference type="Proteomes" id="UP000675880"/>
    </source>
</evidence>
<keyword evidence="1" id="KW-0472">Membrane</keyword>
<evidence type="ECO:0000256" key="1">
    <source>
        <dbReference type="SAM" id="Phobius"/>
    </source>
</evidence>
<dbReference type="RefSeq" id="WP_213043520.1">
    <property type="nucleotide sequence ID" value="NZ_CAJNBJ010000017.1"/>
</dbReference>
<protein>
    <submittedName>
        <fullName evidence="2">Uncharacterized protein</fullName>
    </submittedName>
</protein>
<organism evidence="2 3">
    <name type="scientific">Nitrospira defluvii</name>
    <dbReference type="NCBI Taxonomy" id="330214"/>
    <lineage>
        <taxon>Bacteria</taxon>
        <taxon>Pseudomonadati</taxon>
        <taxon>Nitrospirota</taxon>
        <taxon>Nitrospiria</taxon>
        <taxon>Nitrospirales</taxon>
        <taxon>Nitrospiraceae</taxon>
        <taxon>Nitrospira</taxon>
    </lineage>
</organism>
<gene>
    <name evidence="2" type="ORF">NSPZN2_40741</name>
</gene>
<sequence length="157" mass="17195">MNLRFVFIILVLCFIGLLLVLGIRTAILWVRAHFPQRANIILAGASMTAAAAVVLLVVEVMDQPLFRPHDLLTLREPVVAKTIPADRGVGSMMCVVDVHEHLGVLEVEVERGLLRARVESNSATGPAFCPIGAEVRIDLTWLHRVSVTRRQAQVSGS</sequence>
<feature type="transmembrane region" description="Helical" evidence="1">
    <location>
        <begin position="6"/>
        <end position="27"/>
    </location>
</feature>
<accession>A0ABM8S008</accession>
<keyword evidence="1" id="KW-0812">Transmembrane</keyword>
<proteinExistence type="predicted"/>